<gene>
    <name evidence="2" type="ORF">SDC9_76667</name>
</gene>
<dbReference type="NCBIfam" id="TIGR01764">
    <property type="entry name" value="excise"/>
    <property type="match status" value="1"/>
</dbReference>
<dbReference type="InterPro" id="IPR010093">
    <property type="entry name" value="SinI_DNA-bd"/>
</dbReference>
<dbReference type="Pfam" id="PF12728">
    <property type="entry name" value="HTH_17"/>
    <property type="match status" value="1"/>
</dbReference>
<accession>A0A644YUH1</accession>
<evidence type="ECO:0000313" key="2">
    <source>
        <dbReference type="EMBL" id="MPM30123.1"/>
    </source>
</evidence>
<dbReference type="AlphaFoldDB" id="A0A644YUH1"/>
<evidence type="ECO:0000259" key="1">
    <source>
        <dbReference type="Pfam" id="PF12728"/>
    </source>
</evidence>
<organism evidence="2">
    <name type="scientific">bioreactor metagenome</name>
    <dbReference type="NCBI Taxonomy" id="1076179"/>
    <lineage>
        <taxon>unclassified sequences</taxon>
        <taxon>metagenomes</taxon>
        <taxon>ecological metagenomes</taxon>
    </lineage>
</organism>
<reference evidence="2" key="1">
    <citation type="submission" date="2019-08" db="EMBL/GenBank/DDBJ databases">
        <authorList>
            <person name="Kucharzyk K."/>
            <person name="Murdoch R.W."/>
            <person name="Higgins S."/>
            <person name="Loffler F."/>
        </authorList>
    </citation>
    <scope>NUCLEOTIDE SEQUENCE</scope>
</reference>
<dbReference type="InterPro" id="IPR041657">
    <property type="entry name" value="HTH_17"/>
</dbReference>
<proteinExistence type="predicted"/>
<sequence length="72" mass="8443">MGREEKMARQYSVMFREYPDALTPQQVQEMLGIGRRKTYELLQSGRLQSVRMGRIYRVPKLTVIDYLCGNSV</sequence>
<comment type="caution">
    <text evidence="2">The sequence shown here is derived from an EMBL/GenBank/DDBJ whole genome shotgun (WGS) entry which is preliminary data.</text>
</comment>
<name>A0A644YUH1_9ZZZZ</name>
<protein>
    <recommendedName>
        <fullName evidence="1">Helix-turn-helix domain-containing protein</fullName>
    </recommendedName>
</protein>
<dbReference type="EMBL" id="VSSQ01005702">
    <property type="protein sequence ID" value="MPM30123.1"/>
    <property type="molecule type" value="Genomic_DNA"/>
</dbReference>
<dbReference type="GO" id="GO:0003677">
    <property type="term" value="F:DNA binding"/>
    <property type="evidence" value="ECO:0007669"/>
    <property type="project" value="InterPro"/>
</dbReference>
<feature type="domain" description="Helix-turn-helix" evidence="1">
    <location>
        <begin position="22"/>
        <end position="70"/>
    </location>
</feature>